<organism evidence="10 11">
    <name type="scientific">Octodon degus</name>
    <name type="common">Degu</name>
    <name type="synonym">Sciurus degus</name>
    <dbReference type="NCBI Taxonomy" id="10160"/>
    <lineage>
        <taxon>Eukaryota</taxon>
        <taxon>Metazoa</taxon>
        <taxon>Chordata</taxon>
        <taxon>Craniata</taxon>
        <taxon>Vertebrata</taxon>
        <taxon>Euteleostomi</taxon>
        <taxon>Mammalia</taxon>
        <taxon>Eutheria</taxon>
        <taxon>Euarchontoglires</taxon>
        <taxon>Glires</taxon>
        <taxon>Rodentia</taxon>
        <taxon>Hystricomorpha</taxon>
        <taxon>Octodontidae</taxon>
        <taxon>Octodon</taxon>
    </lineage>
</organism>
<evidence type="ECO:0000256" key="1">
    <source>
        <dbReference type="ARBA" id="ARBA00004245"/>
    </source>
</evidence>
<dbReference type="AlphaFoldDB" id="A0A6P6D7D6"/>
<dbReference type="InterPro" id="IPR007707">
    <property type="entry name" value="TACC_C"/>
</dbReference>
<feature type="compositionally biased region" description="Basic residues" evidence="8">
    <location>
        <begin position="296"/>
        <end position="306"/>
    </location>
</feature>
<feature type="region of interest" description="Disordered" evidence="8">
    <location>
        <begin position="124"/>
        <end position="397"/>
    </location>
</feature>
<dbReference type="GO" id="GO:0019904">
    <property type="term" value="F:protein domain specific binding"/>
    <property type="evidence" value="ECO:0007669"/>
    <property type="project" value="UniProtKB-ARBA"/>
</dbReference>
<dbReference type="FunFam" id="1.20.5.1700:FF:000001">
    <property type="entry name" value="Transforming acidic coiled-coil-containing protein 1 isoform 2"/>
    <property type="match status" value="1"/>
</dbReference>
<keyword evidence="4" id="KW-0597">Phosphoprotein</keyword>
<evidence type="ECO:0000256" key="3">
    <source>
        <dbReference type="ARBA" id="ARBA00022490"/>
    </source>
</evidence>
<feature type="compositionally biased region" description="Polar residues" evidence="8">
    <location>
        <begin position="177"/>
        <end position="186"/>
    </location>
</feature>
<feature type="compositionally biased region" description="Low complexity" evidence="8">
    <location>
        <begin position="153"/>
        <end position="165"/>
    </location>
</feature>
<keyword evidence="6" id="KW-0206">Cytoskeleton</keyword>
<dbReference type="Pfam" id="PF05010">
    <property type="entry name" value="TACC_C"/>
    <property type="match status" value="1"/>
</dbReference>
<feature type="coiled-coil region" evidence="7">
    <location>
        <begin position="681"/>
        <end position="761"/>
    </location>
</feature>
<dbReference type="InterPro" id="IPR057663">
    <property type="entry name" value="TACC3_Aurora-A_bind"/>
</dbReference>
<evidence type="ECO:0000256" key="2">
    <source>
        <dbReference type="ARBA" id="ARBA00009423"/>
    </source>
</evidence>
<feature type="compositionally biased region" description="Polar residues" evidence="8">
    <location>
        <begin position="348"/>
        <end position="358"/>
    </location>
</feature>
<name>A0A6P6D7D6_OCTDE</name>
<evidence type="ECO:0000256" key="8">
    <source>
        <dbReference type="SAM" id="MobiDB-lite"/>
    </source>
</evidence>
<feature type="compositionally biased region" description="Polar residues" evidence="8">
    <location>
        <begin position="239"/>
        <end position="253"/>
    </location>
</feature>
<dbReference type="InterPro" id="IPR039915">
    <property type="entry name" value="TACC"/>
</dbReference>
<protein>
    <submittedName>
        <fullName evidence="11">Transforming acidic coiled-coil-containing protein 3</fullName>
    </submittedName>
</protein>
<evidence type="ECO:0000256" key="7">
    <source>
        <dbReference type="SAM" id="Coils"/>
    </source>
</evidence>
<dbReference type="RefSeq" id="XP_023556017.1">
    <property type="nucleotide sequence ID" value="XM_023700249.1"/>
</dbReference>
<evidence type="ECO:0000256" key="4">
    <source>
        <dbReference type="ARBA" id="ARBA00022553"/>
    </source>
</evidence>
<dbReference type="GO" id="GO:0007052">
    <property type="term" value="P:mitotic spindle organization"/>
    <property type="evidence" value="ECO:0007669"/>
    <property type="project" value="InterPro"/>
</dbReference>
<gene>
    <name evidence="11" type="primary">Tacc3</name>
</gene>
<comment type="subcellular location">
    <subcellularLocation>
        <location evidence="1">Cytoplasm</location>
        <location evidence="1">Cytoskeleton</location>
    </subcellularLocation>
</comment>
<dbReference type="GO" id="GO:0032886">
    <property type="term" value="P:regulation of microtubule-based process"/>
    <property type="evidence" value="ECO:0007669"/>
    <property type="project" value="UniProtKB-ARBA"/>
</dbReference>
<comment type="similarity">
    <text evidence="2">Belongs to the TACC family.</text>
</comment>
<evidence type="ECO:0000313" key="11">
    <source>
        <dbReference type="RefSeq" id="XP_023556017.1"/>
    </source>
</evidence>
<feature type="domain" description="Transforming acidic coiled-coil-containing protein C-terminal" evidence="9">
    <location>
        <begin position="566"/>
        <end position="759"/>
    </location>
</feature>
<keyword evidence="10" id="KW-1185">Reference proteome</keyword>
<dbReference type="GeneID" id="101583436"/>
<dbReference type="CTD" id="10460"/>
<keyword evidence="3" id="KW-0963">Cytoplasm</keyword>
<dbReference type="Pfam" id="PF25777">
    <property type="entry name" value="Aurora-A_bind_TACC3"/>
    <property type="match status" value="1"/>
</dbReference>
<dbReference type="GO" id="GO:0022027">
    <property type="term" value="P:interkinetic nuclear migration"/>
    <property type="evidence" value="ECO:0007669"/>
    <property type="project" value="UniProtKB-ARBA"/>
</dbReference>
<dbReference type="GO" id="GO:0021987">
    <property type="term" value="P:cerebral cortex development"/>
    <property type="evidence" value="ECO:0007669"/>
    <property type="project" value="UniProtKB-ARBA"/>
</dbReference>
<feature type="compositionally biased region" description="Low complexity" evidence="8">
    <location>
        <begin position="217"/>
        <end position="235"/>
    </location>
</feature>
<reference evidence="11" key="1">
    <citation type="submission" date="2025-08" db="UniProtKB">
        <authorList>
            <consortium name="RefSeq"/>
        </authorList>
    </citation>
    <scope>IDENTIFICATION</scope>
</reference>
<dbReference type="OrthoDB" id="10255048at2759"/>
<evidence type="ECO:0000256" key="5">
    <source>
        <dbReference type="ARBA" id="ARBA00023054"/>
    </source>
</evidence>
<evidence type="ECO:0000259" key="9">
    <source>
        <dbReference type="Pfam" id="PF05010"/>
    </source>
</evidence>
<dbReference type="GO" id="GO:0005737">
    <property type="term" value="C:cytoplasm"/>
    <property type="evidence" value="ECO:0007669"/>
    <property type="project" value="TreeGrafter"/>
</dbReference>
<keyword evidence="5 7" id="KW-0175">Coiled coil</keyword>
<feature type="coiled-coil region" evidence="7">
    <location>
        <begin position="568"/>
        <end position="648"/>
    </location>
</feature>
<dbReference type="Proteomes" id="UP000515203">
    <property type="component" value="Unplaced"/>
</dbReference>
<dbReference type="Gene3D" id="1.20.5.1700">
    <property type="match status" value="1"/>
</dbReference>
<sequence>MSLQVVNDENVTREKNAEHCNFLFSPTALTGRTSVLGLSQKDNVPPKNPAKATKVTFQTPLRDPQTHRILSPNMTSKLETLFALDDRIGLENSHYSWIQKETQQLSKDVNTKLPSGILHKPAMASSGLCPGDSTSASEDDSCSEPGLVHPADSSVPSSPQSPQSPENRISSPERKSSSAGQTLQHSARSHPSPKATPPTVEVLKDPLGTALQHQVCAAPRAPGGSPSSSAPSQAATLESADTGTTPAGLTVPQNLALASPGSQTEDTASQIAVNPRCEPIRLEFDFSDGATSKRAAAPRRQGRRPKERQPQAPEKAKEEDGARGTNQAHAPASQSSYHLDWNKADDPNFSSFGDSSSLAHREAQPPESPGAKLVPPTEDSSPSQQLWAGPKSGRPEVQTVAETLNAEGQVQEGTASCSNASVPMCGLDRPLPTPSQPSLQPIVNLEEESFRDPAEVLGTGVEVDYLEQFGTSSFKESAWRKQSLYLKFDPLLKDSPERPVRLVPVTDSVQDAGDPSPGHPLEAKLVELDFLGALDVPVSDPPSSVLELGVLPPPPEPAPIVDMLQYSQSDLDKAVNAAREENEELRRQCEELRGKNLEMGKIMDGFEGVVYRAMEDAQKQKELASTEIQKVLRERDQLTADLRSMEKSFSDLFKRFEKQKEVIEGYQKNEESLKKCVEDYITRVEKEAQRYQALKAHAEEKLRLANEEITQVRNKAQAEALAFQATLRKAQMQIHSLEKAVEQKSKENDELTRICDDLISKMEKI</sequence>
<proteinExistence type="inferred from homology"/>
<evidence type="ECO:0000313" key="10">
    <source>
        <dbReference type="Proteomes" id="UP000515203"/>
    </source>
</evidence>
<dbReference type="InParanoid" id="A0A6P6D7D6"/>
<dbReference type="FunCoup" id="A0A6P6D7D6">
    <property type="interactions" value="532"/>
</dbReference>
<feature type="compositionally biased region" description="Polar residues" evidence="8">
    <location>
        <begin position="260"/>
        <end position="272"/>
    </location>
</feature>
<accession>A0A6P6D7D6</accession>
<evidence type="ECO:0000256" key="6">
    <source>
        <dbReference type="ARBA" id="ARBA00023212"/>
    </source>
</evidence>
<dbReference type="PANTHER" id="PTHR13924:SF4">
    <property type="entry name" value="TRANSFORMING ACIDIC COILED-COIL-CONTAINING PROTEIN 3"/>
    <property type="match status" value="1"/>
</dbReference>
<dbReference type="PANTHER" id="PTHR13924">
    <property type="entry name" value="TRANSFORMING ACIDIC COILED-COIL CONTAINING PROTEIN 1/2"/>
    <property type="match status" value="1"/>
</dbReference>
<dbReference type="GO" id="GO:0005856">
    <property type="term" value="C:cytoskeleton"/>
    <property type="evidence" value="ECO:0007669"/>
    <property type="project" value="UniProtKB-SubCell"/>
</dbReference>
<feature type="compositionally biased region" description="Polar residues" evidence="8">
    <location>
        <begin position="324"/>
        <end position="337"/>
    </location>
</feature>